<evidence type="ECO:0000313" key="2">
    <source>
        <dbReference type="EMBL" id="SBW08470.1"/>
    </source>
</evidence>
<organism evidence="2">
    <name type="scientific">uncultured Dysgonomonas sp</name>
    <dbReference type="NCBI Taxonomy" id="206096"/>
    <lineage>
        <taxon>Bacteria</taxon>
        <taxon>Pseudomonadati</taxon>
        <taxon>Bacteroidota</taxon>
        <taxon>Bacteroidia</taxon>
        <taxon>Bacteroidales</taxon>
        <taxon>Dysgonomonadaceae</taxon>
        <taxon>Dysgonomonas</taxon>
        <taxon>environmental samples</taxon>
    </lineage>
</organism>
<reference evidence="2" key="1">
    <citation type="submission" date="2016-04" db="EMBL/GenBank/DDBJ databases">
        <authorList>
            <person name="Evans L.H."/>
            <person name="Alamgir A."/>
            <person name="Owens N."/>
            <person name="Weber N.D."/>
            <person name="Virtaneva K."/>
            <person name="Barbian K."/>
            <person name="Babar A."/>
            <person name="Rosenke K."/>
        </authorList>
    </citation>
    <scope>NUCLEOTIDE SEQUENCE</scope>
    <source>
        <strain evidence="2">86-2</strain>
    </source>
</reference>
<protein>
    <recommendedName>
        <fullName evidence="3">Lipoprotein</fullName>
    </recommendedName>
</protein>
<dbReference type="PROSITE" id="PS51257">
    <property type="entry name" value="PROKAR_LIPOPROTEIN"/>
    <property type="match status" value="1"/>
</dbReference>
<feature type="signal peptide" evidence="1">
    <location>
        <begin position="1"/>
        <end position="22"/>
    </location>
</feature>
<dbReference type="RefSeq" id="WP_296952127.1">
    <property type="nucleotide sequence ID" value="NZ_LT599021.1"/>
</dbReference>
<sequence length="158" mass="18509">MRTRLYKYLVISLLTVFGFTGLTGCGDDITEQYYVGSDIYTTSFDVSRSQWKWNSADNRYECFFNVPQLTQKVYDDGAMNVYVFMNPREDNEVQIPLPDIFTYKIDNGDGTYSTYDERISCDFIIGQVGLYLQTSDLFRDDNVLPEKYEFKLVLTWKD</sequence>
<gene>
    <name evidence="2" type="ORF">KL86DYS2_13381</name>
</gene>
<dbReference type="EMBL" id="FLUL01000001">
    <property type="protein sequence ID" value="SBW08470.1"/>
    <property type="molecule type" value="Genomic_DNA"/>
</dbReference>
<accession>A0A212K9U7</accession>
<feature type="chain" id="PRO_5013052732" description="Lipoprotein" evidence="1">
    <location>
        <begin position="23"/>
        <end position="158"/>
    </location>
</feature>
<name>A0A212K9U7_9BACT</name>
<keyword evidence="1" id="KW-0732">Signal</keyword>
<evidence type="ECO:0000256" key="1">
    <source>
        <dbReference type="SAM" id="SignalP"/>
    </source>
</evidence>
<dbReference type="AlphaFoldDB" id="A0A212K9U7"/>
<proteinExistence type="predicted"/>
<evidence type="ECO:0008006" key="3">
    <source>
        <dbReference type="Google" id="ProtNLM"/>
    </source>
</evidence>